<proteinExistence type="predicted"/>
<dbReference type="Pfam" id="PF02518">
    <property type="entry name" value="HATPase_c"/>
    <property type="match status" value="1"/>
</dbReference>
<dbReference type="OrthoDB" id="199946at2"/>
<dbReference type="InterPro" id="IPR050482">
    <property type="entry name" value="Sensor_HK_TwoCompSys"/>
</dbReference>
<feature type="transmembrane region" description="Helical" evidence="9">
    <location>
        <begin position="128"/>
        <end position="148"/>
    </location>
</feature>
<keyword evidence="5" id="KW-0547">Nucleotide-binding</keyword>
<dbReference type="PANTHER" id="PTHR24421">
    <property type="entry name" value="NITRATE/NITRITE SENSOR PROTEIN NARX-RELATED"/>
    <property type="match status" value="1"/>
</dbReference>
<dbReference type="Gene3D" id="3.30.565.10">
    <property type="entry name" value="Histidine kinase-like ATPase, C-terminal domain"/>
    <property type="match status" value="1"/>
</dbReference>
<protein>
    <recommendedName>
        <fullName evidence="2">histidine kinase</fullName>
        <ecNumber evidence="2">2.7.13.3</ecNumber>
    </recommendedName>
</protein>
<name>A0A073K727_9BACI</name>
<keyword evidence="6 11" id="KW-0418">Kinase</keyword>
<keyword evidence="3" id="KW-0597">Phosphoprotein</keyword>
<evidence type="ECO:0000256" key="8">
    <source>
        <dbReference type="ARBA" id="ARBA00023012"/>
    </source>
</evidence>
<organism evidence="11 12">
    <name type="scientific">Bacillus manliponensis</name>
    <dbReference type="NCBI Taxonomy" id="574376"/>
    <lineage>
        <taxon>Bacteria</taxon>
        <taxon>Bacillati</taxon>
        <taxon>Bacillota</taxon>
        <taxon>Bacilli</taxon>
        <taxon>Bacillales</taxon>
        <taxon>Bacillaceae</taxon>
        <taxon>Bacillus</taxon>
        <taxon>Bacillus cereus group</taxon>
    </lineage>
</organism>
<keyword evidence="9" id="KW-0472">Membrane</keyword>
<comment type="catalytic activity">
    <reaction evidence="1">
        <text>ATP + protein L-histidine = ADP + protein N-phospho-L-histidine.</text>
        <dbReference type="EC" id="2.7.13.3"/>
    </reaction>
</comment>
<keyword evidence="12" id="KW-1185">Reference proteome</keyword>
<dbReference type="GO" id="GO:0005524">
    <property type="term" value="F:ATP binding"/>
    <property type="evidence" value="ECO:0007669"/>
    <property type="project" value="UniProtKB-KW"/>
</dbReference>
<dbReference type="EC" id="2.7.13.3" evidence="2"/>
<evidence type="ECO:0000259" key="10">
    <source>
        <dbReference type="PROSITE" id="PS50109"/>
    </source>
</evidence>
<dbReference type="InterPro" id="IPR011712">
    <property type="entry name" value="Sig_transdc_His_kin_sub3_dim/P"/>
</dbReference>
<dbReference type="RefSeq" id="WP_034641953.1">
    <property type="nucleotide sequence ID" value="NZ_CBCSJC010000018.1"/>
</dbReference>
<evidence type="ECO:0000256" key="5">
    <source>
        <dbReference type="ARBA" id="ARBA00022741"/>
    </source>
</evidence>
<evidence type="ECO:0000313" key="12">
    <source>
        <dbReference type="Proteomes" id="UP000027822"/>
    </source>
</evidence>
<feature type="transmembrane region" description="Helical" evidence="9">
    <location>
        <begin position="28"/>
        <end position="45"/>
    </location>
</feature>
<dbReference type="Gene3D" id="1.20.5.1930">
    <property type="match status" value="1"/>
</dbReference>
<evidence type="ECO:0000313" key="11">
    <source>
        <dbReference type="EMBL" id="KEK18048.1"/>
    </source>
</evidence>
<dbReference type="SUPFAM" id="SSF55874">
    <property type="entry name" value="ATPase domain of HSP90 chaperone/DNA topoisomerase II/histidine kinase"/>
    <property type="match status" value="1"/>
</dbReference>
<dbReference type="InterPro" id="IPR003594">
    <property type="entry name" value="HATPase_dom"/>
</dbReference>
<evidence type="ECO:0000256" key="9">
    <source>
        <dbReference type="SAM" id="Phobius"/>
    </source>
</evidence>
<dbReference type="AlphaFoldDB" id="A0A073K727"/>
<dbReference type="STRING" id="574376.BAMA_07650"/>
<feature type="transmembrane region" description="Helical" evidence="9">
    <location>
        <begin position="101"/>
        <end position="122"/>
    </location>
</feature>
<dbReference type="SMART" id="SM00387">
    <property type="entry name" value="HATPase_c"/>
    <property type="match status" value="1"/>
</dbReference>
<keyword evidence="9" id="KW-0812">Transmembrane</keyword>
<dbReference type="Pfam" id="PF07730">
    <property type="entry name" value="HisKA_3"/>
    <property type="match status" value="1"/>
</dbReference>
<feature type="domain" description="Histidine kinase" evidence="10">
    <location>
        <begin position="205"/>
        <end position="387"/>
    </location>
</feature>
<comment type="caution">
    <text evidence="11">The sequence shown here is derived from an EMBL/GenBank/DDBJ whole genome shotgun (WGS) entry which is preliminary data.</text>
</comment>
<evidence type="ECO:0000256" key="3">
    <source>
        <dbReference type="ARBA" id="ARBA00022553"/>
    </source>
</evidence>
<evidence type="ECO:0000256" key="6">
    <source>
        <dbReference type="ARBA" id="ARBA00022777"/>
    </source>
</evidence>
<keyword evidence="9" id="KW-1133">Transmembrane helix</keyword>
<dbReference type="InterPro" id="IPR005467">
    <property type="entry name" value="His_kinase_dom"/>
</dbReference>
<dbReference type="InterPro" id="IPR036890">
    <property type="entry name" value="HATPase_C_sf"/>
</dbReference>
<accession>A0A073K727</accession>
<dbReference type="Proteomes" id="UP000027822">
    <property type="component" value="Unassembled WGS sequence"/>
</dbReference>
<gene>
    <name evidence="11" type="ORF">BAMA_07650</name>
</gene>
<keyword evidence="7" id="KW-0067">ATP-binding</keyword>
<dbReference type="PROSITE" id="PS50109">
    <property type="entry name" value="HIS_KIN"/>
    <property type="match status" value="1"/>
</dbReference>
<dbReference type="eggNOG" id="COG4585">
    <property type="taxonomic scope" value="Bacteria"/>
</dbReference>
<dbReference type="GO" id="GO:0046983">
    <property type="term" value="F:protein dimerization activity"/>
    <property type="evidence" value="ECO:0007669"/>
    <property type="project" value="InterPro"/>
</dbReference>
<sequence length="396" mass="45237">MLAYARIVTILVICAIYAVHDSVGMVWGKWFVGLSAFIYIVNHIIFIKMCEKSKLQLFVLLVNGIISALFGFLFPGSTLYLILFGIDAVVLFMSVYRREVVFFFLSFFFLCWFSILLRTYQYTREVDIWSNLVNFMFAVFCALAGELIKKLTVARQTVDEQYERLTLSHEALHEAHEQLRHYAKEVEELTAVRERNDIAREIHDTVGHNMTALLVQLQLAEALWKERSSHTEQILQTCTELARKSLQDVRTSVRTLKEESEGNIIERMRNMLDEFSKVTNVKVTFQVQGDPAIIPLSLQPTILRILQESLTNAKRHGKATVCNVSLCCLEENVTLTISDDGVGTSEVSPGFGLMNMKERVEEHGGAIHFESEKGNGFQLLVQFPIRERKWVIGGIK</sequence>
<reference evidence="11 12" key="1">
    <citation type="submission" date="2014-06" db="EMBL/GenBank/DDBJ databases">
        <title>Draft genome sequence of Bacillus manliponensis JCM 15802 (MCCC 1A00708).</title>
        <authorList>
            <person name="Lai Q."/>
            <person name="Liu Y."/>
            <person name="Shao Z."/>
        </authorList>
    </citation>
    <scope>NUCLEOTIDE SEQUENCE [LARGE SCALE GENOMIC DNA]</scope>
    <source>
        <strain evidence="11 12">JCM 15802</strain>
    </source>
</reference>
<dbReference type="GO" id="GO:0016020">
    <property type="term" value="C:membrane"/>
    <property type="evidence" value="ECO:0007669"/>
    <property type="project" value="InterPro"/>
</dbReference>
<evidence type="ECO:0000256" key="4">
    <source>
        <dbReference type="ARBA" id="ARBA00022679"/>
    </source>
</evidence>
<feature type="transmembrane region" description="Helical" evidence="9">
    <location>
        <begin position="57"/>
        <end position="74"/>
    </location>
</feature>
<evidence type="ECO:0000256" key="1">
    <source>
        <dbReference type="ARBA" id="ARBA00000085"/>
    </source>
</evidence>
<evidence type="ECO:0000256" key="7">
    <source>
        <dbReference type="ARBA" id="ARBA00022840"/>
    </source>
</evidence>
<dbReference type="CDD" id="cd16917">
    <property type="entry name" value="HATPase_UhpB-NarQ-NarX-like"/>
    <property type="match status" value="1"/>
</dbReference>
<dbReference type="EMBL" id="JOTN01000018">
    <property type="protein sequence ID" value="KEK18048.1"/>
    <property type="molecule type" value="Genomic_DNA"/>
</dbReference>
<dbReference type="GO" id="GO:0000155">
    <property type="term" value="F:phosphorelay sensor kinase activity"/>
    <property type="evidence" value="ECO:0007669"/>
    <property type="project" value="InterPro"/>
</dbReference>
<keyword evidence="4" id="KW-0808">Transferase</keyword>
<evidence type="ECO:0000256" key="2">
    <source>
        <dbReference type="ARBA" id="ARBA00012438"/>
    </source>
</evidence>
<dbReference type="PANTHER" id="PTHR24421:SF10">
    <property type="entry name" value="NITRATE_NITRITE SENSOR PROTEIN NARQ"/>
    <property type="match status" value="1"/>
</dbReference>
<keyword evidence="8" id="KW-0902">Two-component regulatory system</keyword>